<reference evidence="1 2" key="1">
    <citation type="submission" date="2018-11" db="EMBL/GenBank/DDBJ databases">
        <title>Vibrio LJC006 sp. nov., isolated from seawater during the bloom of the enteromorpha.</title>
        <authorList>
            <person name="Liang J."/>
        </authorList>
    </citation>
    <scope>NUCLEOTIDE SEQUENCE [LARGE SCALE GENOMIC DNA]</scope>
    <source>
        <strain evidence="1 2">LJC006</strain>
    </source>
</reference>
<comment type="caution">
    <text evidence="1">The sequence shown here is derived from an EMBL/GenBank/DDBJ whole genome shotgun (WGS) entry which is preliminary data.</text>
</comment>
<dbReference type="AlphaFoldDB" id="A0A3N9TBC0"/>
<accession>A0A3N9TBC0</accession>
<sequence length="49" mass="5501">MYNTYNRHDEAIALLKVLSFSVDDVTSGRVLSSAKLKEKLSARKGRCDN</sequence>
<gene>
    <name evidence="1" type="ORF">EES38_21465</name>
</gene>
<protein>
    <submittedName>
        <fullName evidence="1">Prevent-host-death protein</fullName>
    </submittedName>
</protein>
<dbReference type="EMBL" id="RJVQ01000020">
    <property type="protein sequence ID" value="RQW61054.1"/>
    <property type="molecule type" value="Genomic_DNA"/>
</dbReference>
<evidence type="ECO:0000313" key="2">
    <source>
        <dbReference type="Proteomes" id="UP000281112"/>
    </source>
</evidence>
<proteinExistence type="predicted"/>
<dbReference type="Proteomes" id="UP000281112">
    <property type="component" value="Unassembled WGS sequence"/>
</dbReference>
<organism evidence="1 2">
    <name type="scientific">Vibrio viridaestus</name>
    <dbReference type="NCBI Taxonomy" id="2487322"/>
    <lineage>
        <taxon>Bacteria</taxon>
        <taxon>Pseudomonadati</taxon>
        <taxon>Pseudomonadota</taxon>
        <taxon>Gammaproteobacteria</taxon>
        <taxon>Vibrionales</taxon>
        <taxon>Vibrionaceae</taxon>
        <taxon>Vibrio</taxon>
    </lineage>
</organism>
<name>A0A3N9TBC0_9VIBR</name>
<keyword evidence="2" id="KW-1185">Reference proteome</keyword>
<evidence type="ECO:0000313" key="1">
    <source>
        <dbReference type="EMBL" id="RQW61054.1"/>
    </source>
</evidence>
<dbReference type="OrthoDB" id="6168250at2"/>